<gene>
    <name evidence="1" type="ORF">AK812_SmicGene12951</name>
</gene>
<comment type="caution">
    <text evidence="1">The sequence shown here is derived from an EMBL/GenBank/DDBJ whole genome shotgun (WGS) entry which is preliminary data.</text>
</comment>
<name>A0A1Q9E9B5_SYMMI</name>
<evidence type="ECO:0000313" key="2">
    <source>
        <dbReference type="Proteomes" id="UP000186817"/>
    </source>
</evidence>
<dbReference type="AlphaFoldDB" id="A0A1Q9E9B5"/>
<proteinExistence type="predicted"/>
<evidence type="ECO:0000313" key="1">
    <source>
        <dbReference type="EMBL" id="OLQ04013.1"/>
    </source>
</evidence>
<protein>
    <submittedName>
        <fullName evidence="1">Uncharacterized protein</fullName>
    </submittedName>
</protein>
<dbReference type="EMBL" id="LSRX01000220">
    <property type="protein sequence ID" value="OLQ04013.1"/>
    <property type="molecule type" value="Genomic_DNA"/>
</dbReference>
<reference evidence="1 2" key="1">
    <citation type="submission" date="2016-02" db="EMBL/GenBank/DDBJ databases">
        <title>Genome analysis of coral dinoflagellate symbionts highlights evolutionary adaptations to a symbiotic lifestyle.</title>
        <authorList>
            <person name="Aranda M."/>
            <person name="Li Y."/>
            <person name="Liew Y.J."/>
            <person name="Baumgarten S."/>
            <person name="Simakov O."/>
            <person name="Wilson M."/>
            <person name="Piel J."/>
            <person name="Ashoor H."/>
            <person name="Bougouffa S."/>
            <person name="Bajic V.B."/>
            <person name="Ryu T."/>
            <person name="Ravasi T."/>
            <person name="Bayer T."/>
            <person name="Micklem G."/>
            <person name="Kim H."/>
            <person name="Bhak J."/>
            <person name="Lajeunesse T.C."/>
            <person name="Voolstra C.R."/>
        </authorList>
    </citation>
    <scope>NUCLEOTIDE SEQUENCE [LARGE SCALE GENOMIC DNA]</scope>
    <source>
        <strain evidence="1 2">CCMP2467</strain>
    </source>
</reference>
<organism evidence="1 2">
    <name type="scientific">Symbiodinium microadriaticum</name>
    <name type="common">Dinoflagellate</name>
    <name type="synonym">Zooxanthella microadriatica</name>
    <dbReference type="NCBI Taxonomy" id="2951"/>
    <lineage>
        <taxon>Eukaryota</taxon>
        <taxon>Sar</taxon>
        <taxon>Alveolata</taxon>
        <taxon>Dinophyceae</taxon>
        <taxon>Suessiales</taxon>
        <taxon>Symbiodiniaceae</taxon>
        <taxon>Symbiodinium</taxon>
    </lineage>
</organism>
<dbReference type="OrthoDB" id="423629at2759"/>
<keyword evidence="2" id="KW-1185">Reference proteome</keyword>
<sequence>MALSSGPLGGLAGDLKPYTHACSLRDVESNVDPAQFEHFVELLRQGSAGALRVAAASRLLQREAHKTSTLAKAALGAATSILDDPDGTPGMLAKRETQRYAIAWWNRYFRDLTKYEPKRIRARRRIADATAAKEAAEAKLLELESIDKDEFRKRLTDQQQDVQQRETDLETNTYLTLKMKLAAAEAANDQKWAAKYREMLDDYWHKRELEQVSIAEAKKDLQEQQRFLTRLPQELKTQERRAKNASRRLENAEKSLGYIRGHLEEMTSEVPLKPTNPSEKLPKARCHRIGKTPAEAGIPEGLLLYVWGRSRPHAPRQRRGDFLCSAESSWPCDGVGVK</sequence>
<accession>A0A1Q9E9B5</accession>
<dbReference type="Proteomes" id="UP000186817">
    <property type="component" value="Unassembled WGS sequence"/>
</dbReference>